<comment type="caution">
    <text evidence="13">The sequence shown here is derived from an EMBL/GenBank/DDBJ whole genome shotgun (WGS) entry which is preliminary data.</text>
</comment>
<dbReference type="InterPro" id="IPR008930">
    <property type="entry name" value="Terpenoid_cyclase/PrenylTrfase"/>
</dbReference>
<gene>
    <name evidence="13" type="ORF">CNMCM6106_008598</name>
</gene>
<evidence type="ECO:0000256" key="7">
    <source>
        <dbReference type="PIRSR" id="PIRSR630616-1"/>
    </source>
</evidence>
<keyword evidence="5" id="KW-0418">Kinase</keyword>
<dbReference type="InterPro" id="IPR001330">
    <property type="entry name" value="Prenyltrans"/>
</dbReference>
<feature type="compositionally biased region" description="Polar residues" evidence="11">
    <location>
        <begin position="905"/>
        <end position="917"/>
    </location>
</feature>
<feature type="compositionally biased region" description="Low complexity" evidence="11">
    <location>
        <begin position="1090"/>
        <end position="1103"/>
    </location>
</feature>
<keyword evidence="6 8" id="KW-0067">ATP-binding</keyword>
<dbReference type="GO" id="GO:0004674">
    <property type="term" value="F:protein serine/threonine kinase activity"/>
    <property type="evidence" value="ECO:0007669"/>
    <property type="project" value="UniProtKB-KW"/>
</dbReference>
<feature type="region of interest" description="Disordered" evidence="11">
    <location>
        <begin position="851"/>
        <end position="926"/>
    </location>
</feature>
<feature type="binding site" evidence="8">
    <location>
        <position position="607"/>
    </location>
    <ligand>
        <name>ATP</name>
        <dbReference type="ChEBI" id="CHEBI:30616"/>
    </ligand>
</feature>
<evidence type="ECO:0000256" key="11">
    <source>
        <dbReference type="SAM" id="MobiDB-lite"/>
    </source>
</evidence>
<dbReference type="FunFam" id="1.10.510.10:FF:000434">
    <property type="entry name" value="Serine/threonine protein kinase"/>
    <property type="match status" value="1"/>
</dbReference>
<feature type="region of interest" description="Disordered" evidence="11">
    <location>
        <begin position="1206"/>
        <end position="1340"/>
    </location>
</feature>
<dbReference type="SUPFAM" id="SSF48239">
    <property type="entry name" value="Terpenoid cyclases/Protein prenyltransferases"/>
    <property type="match status" value="1"/>
</dbReference>
<dbReference type="SMART" id="SM00220">
    <property type="entry name" value="S_TKc"/>
    <property type="match status" value="1"/>
</dbReference>
<dbReference type="Gene3D" id="1.50.10.20">
    <property type="match status" value="1"/>
</dbReference>
<dbReference type="GO" id="GO:0005524">
    <property type="term" value="F:ATP binding"/>
    <property type="evidence" value="ECO:0007669"/>
    <property type="project" value="UniProtKB-UniRule"/>
</dbReference>
<dbReference type="InterPro" id="IPR008271">
    <property type="entry name" value="Ser/Thr_kinase_AS"/>
</dbReference>
<feature type="binding site" evidence="8">
    <location>
        <begin position="593"/>
        <end position="594"/>
    </location>
    <ligand>
        <name>ATP</name>
        <dbReference type="ChEBI" id="CHEBI:30616"/>
    </ligand>
</feature>
<dbReference type="PROSITE" id="PS50011">
    <property type="entry name" value="PROTEIN_KINASE_DOM"/>
    <property type="match status" value="1"/>
</dbReference>
<accession>A0A8H6URA5</accession>
<feature type="compositionally biased region" description="Polar residues" evidence="11">
    <location>
        <begin position="1274"/>
        <end position="1287"/>
    </location>
</feature>
<evidence type="ECO:0000256" key="6">
    <source>
        <dbReference type="ARBA" id="ARBA00022840"/>
    </source>
</evidence>
<dbReference type="CDD" id="cd14003">
    <property type="entry name" value="STKc_AMPK-like"/>
    <property type="match status" value="1"/>
</dbReference>
<evidence type="ECO:0000256" key="5">
    <source>
        <dbReference type="ARBA" id="ARBA00022777"/>
    </source>
</evidence>
<feature type="compositionally biased region" description="Acidic residues" evidence="11">
    <location>
        <begin position="1231"/>
        <end position="1254"/>
    </location>
</feature>
<evidence type="ECO:0000313" key="14">
    <source>
        <dbReference type="Proteomes" id="UP000662466"/>
    </source>
</evidence>
<dbReference type="Pfam" id="PF00069">
    <property type="entry name" value="Pkinase"/>
    <property type="match status" value="1"/>
</dbReference>
<evidence type="ECO:0000256" key="3">
    <source>
        <dbReference type="ARBA" id="ARBA00022737"/>
    </source>
</evidence>
<organism evidence="13 14">
    <name type="scientific">Aspergillus hiratsukae</name>
    <dbReference type="NCBI Taxonomy" id="1194566"/>
    <lineage>
        <taxon>Eukaryota</taxon>
        <taxon>Fungi</taxon>
        <taxon>Dikarya</taxon>
        <taxon>Ascomycota</taxon>
        <taxon>Pezizomycotina</taxon>
        <taxon>Eurotiomycetes</taxon>
        <taxon>Eurotiomycetidae</taxon>
        <taxon>Eurotiales</taxon>
        <taxon>Aspergillaceae</taxon>
        <taxon>Aspergillus</taxon>
        <taxon>Aspergillus subgen. Fumigati</taxon>
    </lineage>
</organism>
<evidence type="ECO:0000256" key="9">
    <source>
        <dbReference type="PIRSR" id="PIRSR630616-3"/>
    </source>
</evidence>
<keyword evidence="1" id="KW-0723">Serine/threonine-protein kinase</keyword>
<feature type="region of interest" description="Disordered" evidence="11">
    <location>
        <begin position="787"/>
        <end position="806"/>
    </location>
</feature>
<dbReference type="SUPFAM" id="SSF56112">
    <property type="entry name" value="Protein kinase-like (PK-like)"/>
    <property type="match status" value="1"/>
</dbReference>
<proteinExistence type="predicted"/>
<dbReference type="InterPro" id="IPR030616">
    <property type="entry name" value="Aur-like"/>
</dbReference>
<feature type="active site" description="Proton acceptor" evidence="7">
    <location>
        <position position="589"/>
    </location>
</feature>
<evidence type="ECO:0000256" key="1">
    <source>
        <dbReference type="ARBA" id="ARBA00022527"/>
    </source>
</evidence>
<dbReference type="Pfam" id="PF00432">
    <property type="entry name" value="Prenyltrans"/>
    <property type="match status" value="1"/>
</dbReference>
<sequence length="1340" mass="148505">MTEAVLNKERHIKYYLRCLKTFLPHQYTSNDSNRMLLAFFTISGLDILGALDSKITAEERKGYIDWLYHCQVPSGGFRGFTGTDFGIDKRTPENEAWDPANVPATFFALVLLLILGDDLSRVKRVECLRWLPKLQRADGSFGEVLGPGGEVKGGRDLRFCCCAAGTRYILRGRSGRGLEGVRDIDVRRLMEFIQACQTYDGGMSEAPFCESHSGLTYCAIGALTFLCRLSKDQEHMALLSPGSWEFEHLLKWLVSRQTSDLGEEEESDEEDDAPSDQIDDLQCDIGSLGLEERFDSLPDLPPPTEESLRWAGFNGRCNKYADTCYSLWNTGTLVMMDRLSLIDQQRNRQYLLEKTQHIIGGFGKGIGEPPVFILRLRSSPDRDTPPLHRLRLDVSPKRSSSSQRPILRKYIISAGISKLGGDELITHAVGQDKSGGSIPETKGKALLKPYDTKQGSVSREFSSKDLRTVGNYTLGRLIGKGSFGKVYLASHKLTNGSKVVLKSSSREDTNLPREIHHHRQFLHPHIARLYEVIVTEKLVWLVLEYCPGDELYNYLLRHGPLPVDKVKRIFTQLVGAVAYVHSRSCVHRDLKLENILLDKHENVKLCDFGFTREYEGKASYLQTFCGTICYSAPEMIKGEKYAGEKVDVWSLGIILYALLAGELPFDEDDDQVTKQRILTEEPVFNDKFPDDAKALINLLLSKRPLIRPSLADILAHPFLAEHAPEQQAILKIPRPAPFSTALEKTTLQRMKSAGVNVDEVMESVLAQRCDPLAGWWALLIEKEQRKELRRERKRREREAEAKNLRRLSAASSRLEKISAALVEVDEEGHASPGTLLQERGRRDRRSLPSQLAVPELPMLPEPIPMQFLDKNTPPPPPPPIDKDSIRSANSTRRRPVPPPKDNTRRPSTLHVSASQPELAQHNGILRRRTGRRQYPIISQLASLKHWFVESAKRAKSPHPKSAGGTGGHRKFFSDRLSPGKGQEAGKKPAPTSPNIPPASDLATPTQVKRASNASSLAPSSASYSNNRHSYPRQPRPLSTGYPSHRNSLSPSPITPRGSYRRSSTGLRGRKSTSSSVSSIRSIHHTHTHSKASSVSSNSIGSASTPTARPSRSPHSSIKVLPTTPSASARFPSNIRLVRNANNGFGDAHDANGRMQSVFNEAAPAPLLYSPSSSLVFARRKKSAFKGPMMHTANLMASGGMPAPEFPHDNATMDQAHGPSKARAATRKSQIIEEEEDMEEDIEEVETFDSPDEDPGSPVDTIIRQDEESKPFECSTGSPTGSPTQYQKPSLAPAPDIDTSPLRPPRSSSLRVSRAGTADAPALRDEDSKTIVVTSTDAVAP</sequence>
<feature type="region of interest" description="Disordered" evidence="11">
    <location>
        <begin position="952"/>
        <end position="1127"/>
    </location>
</feature>
<dbReference type="InterPro" id="IPR017441">
    <property type="entry name" value="Protein_kinase_ATP_BS"/>
</dbReference>
<keyword evidence="3" id="KW-0677">Repeat</keyword>
<feature type="compositionally biased region" description="Polar residues" evidence="11">
    <location>
        <begin position="1330"/>
        <end position="1340"/>
    </location>
</feature>
<evidence type="ECO:0000256" key="10">
    <source>
        <dbReference type="PROSITE-ProRule" id="PRU10141"/>
    </source>
</evidence>
<feature type="binding site" evidence="8">
    <location>
        <position position="498"/>
    </location>
    <ligand>
        <name>ATP</name>
        <dbReference type="ChEBI" id="CHEBI:30616"/>
    </ligand>
</feature>
<protein>
    <recommendedName>
        <fullName evidence="12">Protein kinase domain-containing protein</fullName>
    </recommendedName>
</protein>
<dbReference type="PROSITE" id="PS00108">
    <property type="entry name" value="PROTEIN_KINASE_ST"/>
    <property type="match status" value="1"/>
</dbReference>
<dbReference type="Proteomes" id="UP000662466">
    <property type="component" value="Unassembled WGS sequence"/>
</dbReference>
<feature type="compositionally biased region" description="Low complexity" evidence="11">
    <location>
        <begin position="1071"/>
        <end position="1080"/>
    </location>
</feature>
<feature type="compositionally biased region" description="Basic and acidic residues" evidence="11">
    <location>
        <begin position="787"/>
        <end position="803"/>
    </location>
</feature>
<reference evidence="13" key="1">
    <citation type="submission" date="2020-06" db="EMBL/GenBank/DDBJ databases">
        <title>Draft genome sequences of strains closely related to Aspergillus parafelis and Aspergillus hiratsukae.</title>
        <authorList>
            <person name="Dos Santos R.A.C."/>
            <person name="Rivero-Menendez O."/>
            <person name="Steenwyk J.L."/>
            <person name="Mead M.E."/>
            <person name="Goldman G.H."/>
            <person name="Alastruey-Izquierdo A."/>
            <person name="Rokas A."/>
        </authorList>
    </citation>
    <scope>NUCLEOTIDE SEQUENCE</scope>
    <source>
        <strain evidence="13">CNM-CM6106</strain>
    </source>
</reference>
<feature type="compositionally biased region" description="Low complexity" evidence="11">
    <location>
        <begin position="1010"/>
        <end position="1026"/>
    </location>
</feature>
<dbReference type="PROSITE" id="PS00107">
    <property type="entry name" value="PROTEIN_KINASE_ATP"/>
    <property type="match status" value="1"/>
</dbReference>
<dbReference type="InterPro" id="IPR000719">
    <property type="entry name" value="Prot_kinase_dom"/>
</dbReference>
<feature type="binding site" evidence="10">
    <location>
        <position position="502"/>
    </location>
    <ligand>
        <name>ATP</name>
        <dbReference type="ChEBI" id="CHEBI:30616"/>
    </ligand>
</feature>
<evidence type="ECO:0000259" key="12">
    <source>
        <dbReference type="PROSITE" id="PS50011"/>
    </source>
</evidence>
<evidence type="ECO:0000256" key="4">
    <source>
        <dbReference type="ARBA" id="ARBA00022741"/>
    </source>
</evidence>
<evidence type="ECO:0000256" key="8">
    <source>
        <dbReference type="PIRSR" id="PIRSR630616-2"/>
    </source>
</evidence>
<evidence type="ECO:0000256" key="2">
    <source>
        <dbReference type="ARBA" id="ARBA00022679"/>
    </source>
</evidence>
<keyword evidence="4 8" id="KW-0547">Nucleotide-binding</keyword>
<name>A0A8H6URA5_9EURO</name>
<feature type="compositionally biased region" description="Low complexity" evidence="11">
    <location>
        <begin position="1304"/>
        <end position="1313"/>
    </location>
</feature>
<dbReference type="EMBL" id="JACBAF010002248">
    <property type="protein sequence ID" value="KAF7161309.1"/>
    <property type="molecule type" value="Genomic_DNA"/>
</dbReference>
<dbReference type="PANTHER" id="PTHR24350">
    <property type="entry name" value="SERINE/THREONINE-PROTEIN KINASE IAL-RELATED"/>
    <property type="match status" value="1"/>
</dbReference>
<feature type="domain" description="Protein kinase" evidence="12">
    <location>
        <begin position="472"/>
        <end position="719"/>
    </location>
</feature>
<feature type="cross-link" description="Glycyl lysine isopeptide (Lys-Gly) (interchain with G-Cter in SUMO2)" evidence="9">
    <location>
        <position position="591"/>
    </location>
</feature>
<keyword evidence="2" id="KW-0808">Transferase</keyword>
<dbReference type="InterPro" id="IPR011009">
    <property type="entry name" value="Kinase-like_dom_sf"/>
</dbReference>
<evidence type="ECO:0000313" key="13">
    <source>
        <dbReference type="EMBL" id="KAF7161309.1"/>
    </source>
</evidence>
<feature type="compositionally biased region" description="Polar residues" evidence="11">
    <location>
        <begin position="1040"/>
        <end position="1051"/>
    </location>
</feature>
<dbReference type="Gene3D" id="1.10.510.10">
    <property type="entry name" value="Transferase(Phosphotransferase) domain 1"/>
    <property type="match status" value="1"/>
</dbReference>
<feature type="compositionally biased region" description="Polar residues" evidence="11">
    <location>
        <begin position="1104"/>
        <end position="1115"/>
    </location>
</feature>